<evidence type="ECO:0000313" key="3">
    <source>
        <dbReference type="Proteomes" id="UP000236173"/>
    </source>
</evidence>
<dbReference type="Proteomes" id="UP000236173">
    <property type="component" value="Unassembled WGS sequence"/>
</dbReference>
<evidence type="ECO:0000256" key="1">
    <source>
        <dbReference type="SAM" id="MobiDB-lite"/>
    </source>
</evidence>
<dbReference type="AlphaFoldDB" id="A0A2H5XF17"/>
<reference evidence="3" key="1">
    <citation type="submission" date="2017-09" db="EMBL/GenBank/DDBJ databases">
        <title>Metaegenomics of thermophilic ammonia-oxidizing enrichment culture.</title>
        <authorList>
            <person name="Kato S."/>
            <person name="Suzuki K."/>
        </authorList>
    </citation>
    <scope>NUCLEOTIDE SEQUENCE [LARGE SCALE GENOMIC DNA]</scope>
</reference>
<organism evidence="2 3">
    <name type="scientific">Candidatus Fervidibacter japonicus</name>
    <dbReference type="NCBI Taxonomy" id="2035412"/>
    <lineage>
        <taxon>Bacteria</taxon>
        <taxon>Candidatus Fervidibacterota</taxon>
        <taxon>Candidatus Fervidibacter</taxon>
    </lineage>
</organism>
<proteinExistence type="predicted"/>
<accession>A0A2H5XF17</accession>
<feature type="region of interest" description="Disordered" evidence="1">
    <location>
        <begin position="1"/>
        <end position="56"/>
    </location>
</feature>
<protein>
    <submittedName>
        <fullName evidence="2">Uncharacterized protein</fullName>
    </submittedName>
</protein>
<dbReference type="EMBL" id="BEHT01000037">
    <property type="protein sequence ID" value="GBC99770.1"/>
    <property type="molecule type" value="Genomic_DNA"/>
</dbReference>
<sequence length="78" mass="8260">MRRLLLGGSESRPPNEPSAFSEGASLMRHLLLGGSESRPPNEPSAFSEGASPDAPLASRRLKRAALRTSPLHLGGRIS</sequence>
<name>A0A2H5XF17_9BACT</name>
<evidence type="ECO:0000313" key="2">
    <source>
        <dbReference type="EMBL" id="GBC99770.1"/>
    </source>
</evidence>
<gene>
    <name evidence="2" type="ORF">HRbin17_02301</name>
</gene>
<comment type="caution">
    <text evidence="2">The sequence shown here is derived from an EMBL/GenBank/DDBJ whole genome shotgun (WGS) entry which is preliminary data.</text>
</comment>